<feature type="domain" description="CheW-like" evidence="1">
    <location>
        <begin position="3"/>
        <end position="142"/>
    </location>
</feature>
<dbReference type="InterPro" id="IPR036061">
    <property type="entry name" value="CheW-like_dom_sf"/>
</dbReference>
<accession>A0A067Z506</accession>
<dbReference type="Gene3D" id="2.40.50.180">
    <property type="entry name" value="CheA-289, Domain 4"/>
    <property type="match status" value="1"/>
</dbReference>
<protein>
    <submittedName>
        <fullName evidence="2">Two-component system chemotaxis protein CheW</fullName>
    </submittedName>
</protein>
<evidence type="ECO:0000259" key="1">
    <source>
        <dbReference type="PROSITE" id="PS50851"/>
    </source>
</evidence>
<sequence length="142" mass="15480">MIGEKALVFSLGNQEFSIPISAVKEIKTWSKATPFPAAPAFVEGVVNVRGSVIPLVDMARMMGVSENSNEKKAIIFLKNKDKVIGFSVSNVTDISDLDDEEFKPLPELSSDDLKYFLNGIQPVADRLIFSVNVGALFEGSLQ</sequence>
<dbReference type="AlphaFoldDB" id="A0A067Z506"/>
<dbReference type="SUPFAM" id="SSF50341">
    <property type="entry name" value="CheW-like"/>
    <property type="match status" value="1"/>
</dbReference>
<proteinExistence type="predicted"/>
<dbReference type="Proteomes" id="UP000031656">
    <property type="component" value="Chromosome"/>
</dbReference>
<dbReference type="EMBL" id="CP004373">
    <property type="protein sequence ID" value="AHK71558.1"/>
    <property type="molecule type" value="Genomic_DNA"/>
</dbReference>
<dbReference type="Gene3D" id="2.30.30.40">
    <property type="entry name" value="SH3 Domains"/>
    <property type="match status" value="1"/>
</dbReference>
<dbReference type="InterPro" id="IPR039315">
    <property type="entry name" value="CheW"/>
</dbReference>
<dbReference type="RefSeq" id="WP_041111897.1">
    <property type="nucleotide sequence ID" value="NZ_CP004373.1"/>
</dbReference>
<dbReference type="HOGENOM" id="CLU_048995_3_4_5"/>
<evidence type="ECO:0000313" key="2">
    <source>
        <dbReference type="EMBL" id="AHK71558.1"/>
    </source>
</evidence>
<dbReference type="PANTHER" id="PTHR22617:SF23">
    <property type="entry name" value="CHEMOTAXIS PROTEIN CHEW"/>
    <property type="match status" value="1"/>
</dbReference>
<dbReference type="SMART" id="SM00260">
    <property type="entry name" value="CheW"/>
    <property type="match status" value="1"/>
</dbReference>
<reference evidence="2 3" key="1">
    <citation type="journal article" date="2015" name="Appl. Microbiol. Biotechnol.">
        <title>The consequence of an additional NADH dehydrogenase paralog on the growth of Gluconobacter oxydans DSM3504.</title>
        <authorList>
            <person name="Kostner D."/>
            <person name="Luchterhand B."/>
            <person name="Junker A."/>
            <person name="Volland S."/>
            <person name="Daniel R."/>
            <person name="Buchs J."/>
            <person name="Liebl W."/>
            <person name="Ehrenreich A."/>
        </authorList>
    </citation>
    <scope>NUCLEOTIDE SEQUENCE [LARGE SCALE GENOMIC DNA]</scope>
    <source>
        <strain evidence="2">DSM 3504</strain>
    </source>
</reference>
<dbReference type="GO" id="GO:0005829">
    <property type="term" value="C:cytosol"/>
    <property type="evidence" value="ECO:0007669"/>
    <property type="project" value="TreeGrafter"/>
</dbReference>
<dbReference type="InterPro" id="IPR002545">
    <property type="entry name" value="CheW-lke_dom"/>
</dbReference>
<dbReference type="PANTHER" id="PTHR22617">
    <property type="entry name" value="CHEMOTAXIS SENSOR HISTIDINE KINASE-RELATED"/>
    <property type="match status" value="1"/>
</dbReference>
<dbReference type="GO" id="GO:0007165">
    <property type="term" value="P:signal transduction"/>
    <property type="evidence" value="ECO:0007669"/>
    <property type="project" value="InterPro"/>
</dbReference>
<name>A0A067Z506_GLUOY</name>
<dbReference type="Pfam" id="PF01584">
    <property type="entry name" value="CheW"/>
    <property type="match status" value="1"/>
</dbReference>
<gene>
    <name evidence="2" type="primary">cheW</name>
    <name evidence="2" type="ORF">GLS_c16810</name>
</gene>
<evidence type="ECO:0000313" key="3">
    <source>
        <dbReference type="Proteomes" id="UP000031656"/>
    </source>
</evidence>
<dbReference type="KEGG" id="goy:GLS_c16810"/>
<dbReference type="GO" id="GO:0006935">
    <property type="term" value="P:chemotaxis"/>
    <property type="evidence" value="ECO:0007669"/>
    <property type="project" value="InterPro"/>
</dbReference>
<dbReference type="PROSITE" id="PS50851">
    <property type="entry name" value="CHEW"/>
    <property type="match status" value="1"/>
</dbReference>
<organism evidence="2 3">
    <name type="scientific">Gluconobacter oxydans DSM 3504</name>
    <dbReference type="NCBI Taxonomy" id="1288313"/>
    <lineage>
        <taxon>Bacteria</taxon>
        <taxon>Pseudomonadati</taxon>
        <taxon>Pseudomonadota</taxon>
        <taxon>Alphaproteobacteria</taxon>
        <taxon>Acetobacterales</taxon>
        <taxon>Acetobacteraceae</taxon>
        <taxon>Gluconobacter</taxon>
    </lineage>
</organism>
<dbReference type="GeneID" id="56905900"/>